<evidence type="ECO:0000256" key="4">
    <source>
        <dbReference type="ARBA" id="ARBA00023163"/>
    </source>
</evidence>
<evidence type="ECO:0000256" key="1">
    <source>
        <dbReference type="ARBA" id="ARBA00022491"/>
    </source>
</evidence>
<dbReference type="Gene3D" id="1.10.357.10">
    <property type="entry name" value="Tetracycline Repressor, domain 2"/>
    <property type="match status" value="1"/>
</dbReference>
<dbReference type="InterPro" id="IPR009057">
    <property type="entry name" value="Homeodomain-like_sf"/>
</dbReference>
<evidence type="ECO:0000256" key="5">
    <source>
        <dbReference type="PROSITE-ProRule" id="PRU00335"/>
    </source>
</evidence>
<keyword evidence="2" id="KW-0805">Transcription regulation</keyword>
<evidence type="ECO:0000256" key="3">
    <source>
        <dbReference type="ARBA" id="ARBA00023125"/>
    </source>
</evidence>
<protein>
    <submittedName>
        <fullName evidence="7">TetR family transcriptional regulator</fullName>
    </submittedName>
</protein>
<keyword evidence="8" id="KW-1185">Reference proteome</keyword>
<feature type="domain" description="HTH tetR-type" evidence="6">
    <location>
        <begin position="9"/>
        <end position="69"/>
    </location>
</feature>
<dbReference type="PRINTS" id="PR00455">
    <property type="entry name" value="HTHTETR"/>
</dbReference>
<evidence type="ECO:0000313" key="8">
    <source>
        <dbReference type="Proteomes" id="UP000236021"/>
    </source>
</evidence>
<evidence type="ECO:0000259" key="6">
    <source>
        <dbReference type="PROSITE" id="PS50977"/>
    </source>
</evidence>
<dbReference type="Pfam" id="PF08361">
    <property type="entry name" value="TetR_C_2"/>
    <property type="match status" value="1"/>
</dbReference>
<comment type="caution">
    <text evidence="7">The sequence shown here is derived from an EMBL/GenBank/DDBJ whole genome shotgun (WGS) entry which is preliminary data.</text>
</comment>
<keyword evidence="1" id="KW-0678">Repressor</keyword>
<dbReference type="EMBL" id="POUI01000004">
    <property type="protein sequence ID" value="PNF83802.1"/>
    <property type="molecule type" value="Genomic_DNA"/>
</dbReference>
<keyword evidence="4" id="KW-0804">Transcription</keyword>
<dbReference type="SUPFAM" id="SSF48498">
    <property type="entry name" value="Tetracyclin repressor-like, C-terminal domain"/>
    <property type="match status" value="1"/>
</dbReference>
<dbReference type="Proteomes" id="UP000236021">
    <property type="component" value="Unassembled WGS sequence"/>
</dbReference>
<gene>
    <name evidence="7" type="ORF">CXK93_16260</name>
</gene>
<feature type="DNA-binding region" description="H-T-H motif" evidence="5">
    <location>
        <begin position="32"/>
        <end position="51"/>
    </location>
</feature>
<dbReference type="InterPro" id="IPR013572">
    <property type="entry name" value="Tscrpt_reg_MAATS_C"/>
</dbReference>
<accession>A0ABX4VUV0</accession>
<dbReference type="InterPro" id="IPR036271">
    <property type="entry name" value="Tet_transcr_reg_TetR-rel_C_sf"/>
</dbReference>
<proteinExistence type="predicted"/>
<dbReference type="RefSeq" id="WP_038660530.1">
    <property type="nucleotide sequence ID" value="NZ_CP007509.1"/>
</dbReference>
<evidence type="ECO:0000313" key="7">
    <source>
        <dbReference type="EMBL" id="PNF83802.1"/>
    </source>
</evidence>
<organism evidence="7 8">
    <name type="scientific">Stutzerimonas decontaminans</name>
    <dbReference type="NCBI Taxonomy" id="3022791"/>
    <lineage>
        <taxon>Bacteria</taxon>
        <taxon>Pseudomonadati</taxon>
        <taxon>Pseudomonadota</taxon>
        <taxon>Gammaproteobacteria</taxon>
        <taxon>Pseudomonadales</taxon>
        <taxon>Pseudomonadaceae</taxon>
        <taxon>Stutzerimonas</taxon>
    </lineage>
</organism>
<dbReference type="PANTHER" id="PTHR30055">
    <property type="entry name" value="HTH-TYPE TRANSCRIPTIONAL REGULATOR RUTR"/>
    <property type="match status" value="1"/>
</dbReference>
<dbReference type="PANTHER" id="PTHR30055:SF240">
    <property type="entry name" value="HTH-TYPE TRANSCRIPTIONAL REGULATOR ACRR"/>
    <property type="match status" value="1"/>
</dbReference>
<evidence type="ECO:0000256" key="2">
    <source>
        <dbReference type="ARBA" id="ARBA00023015"/>
    </source>
</evidence>
<dbReference type="Pfam" id="PF00440">
    <property type="entry name" value="TetR_N"/>
    <property type="match status" value="1"/>
</dbReference>
<dbReference type="InterPro" id="IPR050109">
    <property type="entry name" value="HTH-type_TetR-like_transc_reg"/>
</dbReference>
<sequence>MRRTKEDAEQTRLKVIAAALELFSRNGYSNTTLAMIAEAAGFSRGPIYWHFKSKDELYEAVLGYSQVPLERLIEQSRELAADPRAALEHFITEWFRLLLEERWYRQSFEILLNKTELTAQMASTLKRERKLTRTMVQLLEEMIAKVQANEESARSLAVLLYSSLMGITHTWLLSPKLFSLREQAPCMVCSLLALVAPAANTD</sequence>
<name>A0ABX4VUV0_9GAMM</name>
<dbReference type="InterPro" id="IPR001647">
    <property type="entry name" value="HTH_TetR"/>
</dbReference>
<reference evidence="7 8" key="1">
    <citation type="submission" date="2018-01" db="EMBL/GenBank/DDBJ databases">
        <title>Denitrification phenotypes of diverse strains of Pseudomonas stutzeri.</title>
        <authorList>
            <person name="Milligan D.A."/>
            <person name="Bergaust L."/>
            <person name="Bakken L.R."/>
            <person name="Frostegard A."/>
        </authorList>
    </citation>
    <scope>NUCLEOTIDE SEQUENCE [LARGE SCALE GENOMIC DNA]</scope>
    <source>
        <strain evidence="7 8">ST27MN3</strain>
    </source>
</reference>
<dbReference type="PROSITE" id="PS50977">
    <property type="entry name" value="HTH_TETR_2"/>
    <property type="match status" value="1"/>
</dbReference>
<dbReference type="SUPFAM" id="SSF46689">
    <property type="entry name" value="Homeodomain-like"/>
    <property type="match status" value="1"/>
</dbReference>
<keyword evidence="3 5" id="KW-0238">DNA-binding</keyword>